<sequence length="134" mass="15938">MSQIFVDTSSTPFEPSGFVKILNEHFGFSVTFVENYFEERAKSLEQAILELEKTNHPIRSPETQRKVQERNERTHGPGFNLKMELDSFELNWLIWRTSVRVNFPKNINFTVFNRIALFIYKFDPKLNILFYPDK</sequence>
<evidence type="ECO:0000313" key="1">
    <source>
        <dbReference type="EMBL" id="TWT63229.1"/>
    </source>
</evidence>
<dbReference type="EMBL" id="SJPG01000001">
    <property type="protein sequence ID" value="TWT63229.1"/>
    <property type="molecule type" value="Genomic_DNA"/>
</dbReference>
<comment type="caution">
    <text evidence="1">The sequence shown here is derived from an EMBL/GenBank/DDBJ whole genome shotgun (WGS) entry which is preliminary data.</text>
</comment>
<protein>
    <submittedName>
        <fullName evidence="1">Uncharacterized protein</fullName>
    </submittedName>
</protein>
<dbReference type="AlphaFoldDB" id="A0A5C5XL06"/>
<keyword evidence="2" id="KW-1185">Reference proteome</keyword>
<reference evidence="1 2" key="1">
    <citation type="submission" date="2019-02" db="EMBL/GenBank/DDBJ databases">
        <title>Deep-cultivation of Planctomycetes and their phenomic and genomic characterization uncovers novel biology.</title>
        <authorList>
            <person name="Wiegand S."/>
            <person name="Jogler M."/>
            <person name="Boedeker C."/>
            <person name="Pinto D."/>
            <person name="Vollmers J."/>
            <person name="Rivas-Marin E."/>
            <person name="Kohn T."/>
            <person name="Peeters S.H."/>
            <person name="Heuer A."/>
            <person name="Rast P."/>
            <person name="Oberbeckmann S."/>
            <person name="Bunk B."/>
            <person name="Jeske O."/>
            <person name="Meyerdierks A."/>
            <person name="Storesund J.E."/>
            <person name="Kallscheuer N."/>
            <person name="Luecker S."/>
            <person name="Lage O.M."/>
            <person name="Pohl T."/>
            <person name="Merkel B.J."/>
            <person name="Hornburger P."/>
            <person name="Mueller R.-W."/>
            <person name="Bruemmer F."/>
            <person name="Labrenz M."/>
            <person name="Spormann A.M."/>
            <person name="Op Den Camp H."/>
            <person name="Overmann J."/>
            <person name="Amann R."/>
            <person name="Jetten M.S.M."/>
            <person name="Mascher T."/>
            <person name="Medema M.H."/>
            <person name="Devos D.P."/>
            <person name="Kaster A.-K."/>
            <person name="Ovreas L."/>
            <person name="Rohde M."/>
            <person name="Galperin M.Y."/>
            <person name="Jogler C."/>
        </authorList>
    </citation>
    <scope>NUCLEOTIDE SEQUENCE [LARGE SCALE GENOMIC DNA]</scope>
    <source>
        <strain evidence="1 2">Pan54</strain>
    </source>
</reference>
<proteinExistence type="predicted"/>
<name>A0A5C5XL06_9PLAN</name>
<accession>A0A5C5XL06</accession>
<evidence type="ECO:0000313" key="2">
    <source>
        <dbReference type="Proteomes" id="UP000316095"/>
    </source>
</evidence>
<dbReference type="Proteomes" id="UP000316095">
    <property type="component" value="Unassembled WGS sequence"/>
</dbReference>
<organism evidence="1 2">
    <name type="scientific">Rubinisphaera italica</name>
    <dbReference type="NCBI Taxonomy" id="2527969"/>
    <lineage>
        <taxon>Bacteria</taxon>
        <taxon>Pseudomonadati</taxon>
        <taxon>Planctomycetota</taxon>
        <taxon>Planctomycetia</taxon>
        <taxon>Planctomycetales</taxon>
        <taxon>Planctomycetaceae</taxon>
        <taxon>Rubinisphaera</taxon>
    </lineage>
</organism>
<gene>
    <name evidence="1" type="ORF">Pan54_39820</name>
</gene>